<evidence type="ECO:0000256" key="2">
    <source>
        <dbReference type="ARBA" id="ARBA00002752"/>
    </source>
</evidence>
<dbReference type="NCBIfam" id="NF009763">
    <property type="entry name" value="PRK13264.1"/>
    <property type="match status" value="1"/>
</dbReference>
<evidence type="ECO:0000256" key="6">
    <source>
        <dbReference type="ARBA" id="ARBA00023002"/>
    </source>
</evidence>
<dbReference type="CDD" id="cd06123">
    <property type="entry name" value="cupin_HAO"/>
    <property type="match status" value="1"/>
</dbReference>
<dbReference type="Proteomes" id="UP000515811">
    <property type="component" value="Chromosome"/>
</dbReference>
<dbReference type="PANTHER" id="PTHR15497:SF1">
    <property type="entry name" value="3-HYDROXYANTHRANILATE 3,4-DIOXYGENASE"/>
    <property type="match status" value="1"/>
</dbReference>
<feature type="binding site" evidence="8">
    <location>
        <position position="47"/>
    </location>
    <ligand>
        <name>O2</name>
        <dbReference type="ChEBI" id="CHEBI:15379"/>
    </ligand>
</feature>
<feature type="binding site" evidence="8">
    <location>
        <position position="99"/>
    </location>
    <ligand>
        <name>substrate</name>
    </ligand>
</feature>
<comment type="pathway">
    <text evidence="8">Cofactor biosynthesis; NAD(+) biosynthesis; quinolinate from L-kynurenine: step 3/3.</text>
</comment>
<dbReference type="SUPFAM" id="SSF51182">
    <property type="entry name" value="RmlC-like cupins"/>
    <property type="match status" value="1"/>
</dbReference>
<comment type="function">
    <text evidence="2 8">Catalyzes the oxidative ring opening of 3-hydroxyanthranilate to 2-amino-3-carboxymuconate semialdehyde, which spontaneously cyclizes to quinolinate.</text>
</comment>
<evidence type="ECO:0000256" key="8">
    <source>
        <dbReference type="HAMAP-Rule" id="MF_00825"/>
    </source>
</evidence>
<dbReference type="GO" id="GO:0000334">
    <property type="term" value="F:3-hydroxyanthranilate 3,4-dioxygenase activity"/>
    <property type="evidence" value="ECO:0007669"/>
    <property type="project" value="UniProtKB-UniRule"/>
</dbReference>
<dbReference type="InterPro" id="IPR010329">
    <property type="entry name" value="3hydroanth_dOase"/>
</dbReference>
<evidence type="ECO:0000313" key="9">
    <source>
        <dbReference type="EMBL" id="QNN57276.1"/>
    </source>
</evidence>
<keyword evidence="6 8" id="KW-0560">Oxidoreductase</keyword>
<dbReference type="Pfam" id="PF06052">
    <property type="entry name" value="3-HAO"/>
    <property type="match status" value="1"/>
</dbReference>
<dbReference type="Gene3D" id="2.60.120.10">
    <property type="entry name" value="Jelly Rolls"/>
    <property type="match status" value="1"/>
</dbReference>
<feature type="binding site" evidence="8">
    <location>
        <position position="57"/>
    </location>
    <ligand>
        <name>substrate</name>
    </ligand>
</feature>
<gene>
    <name evidence="8" type="primary">nbaC</name>
    <name evidence="9" type="ORF">H9K76_22960</name>
</gene>
<evidence type="ECO:0000256" key="4">
    <source>
        <dbReference type="ARBA" id="ARBA00022723"/>
    </source>
</evidence>
<dbReference type="GO" id="GO:0008198">
    <property type="term" value="F:ferrous iron binding"/>
    <property type="evidence" value="ECO:0007669"/>
    <property type="project" value="UniProtKB-UniRule"/>
</dbReference>
<feature type="binding site" evidence="8">
    <location>
        <position position="51"/>
    </location>
    <ligand>
        <name>Fe cation</name>
        <dbReference type="ChEBI" id="CHEBI:24875"/>
        <label>1</label>
        <note>catalytic</note>
    </ligand>
</feature>
<dbReference type="GO" id="GO:0043420">
    <property type="term" value="P:anthranilate metabolic process"/>
    <property type="evidence" value="ECO:0007669"/>
    <property type="project" value="UniProtKB-UniRule"/>
</dbReference>
<accession>A0A7G9RNV1</accession>
<dbReference type="InterPro" id="IPR014710">
    <property type="entry name" value="RmlC-like_jellyroll"/>
</dbReference>
<feature type="binding site" evidence="8">
    <location>
        <position position="95"/>
    </location>
    <ligand>
        <name>Fe cation</name>
        <dbReference type="ChEBI" id="CHEBI:24875"/>
        <label>1</label>
        <note>catalytic</note>
    </ligand>
</feature>
<dbReference type="EMBL" id="CP060714">
    <property type="protein sequence ID" value="QNN57276.1"/>
    <property type="molecule type" value="Genomic_DNA"/>
</dbReference>
<dbReference type="InterPro" id="IPR011051">
    <property type="entry name" value="RmlC_Cupin_sf"/>
</dbReference>
<comment type="subunit">
    <text evidence="8">Homodimer.</text>
</comment>
<name>A0A7G9RNV1_9BURK</name>
<dbReference type="EC" id="1.13.11.6" evidence="8"/>
<feature type="binding site" evidence="8">
    <location>
        <position position="110"/>
    </location>
    <ligand>
        <name>substrate</name>
    </ligand>
</feature>
<dbReference type="AlphaFoldDB" id="A0A7G9RNV1"/>
<sequence>MLKYGRALNFKRWIDENEHLLKPPVNNAQVWKDGDFLVTVVGGPNGRSDFHDDPIEEFFYQFKGNAHLVILDRGKFERVDLREGDIFLLPKHVLHSPQRPEAGSLCLVVEHTRRPEEHDALQWNCACCGHLIKRYEFGLQSIVLDLPPVYEQFYATSEQERTCAGCGTVHPGRGYQEWHRQLATSKVNTAAGNAGGASA</sequence>
<feature type="binding site" evidence="8">
    <location>
        <position position="57"/>
    </location>
    <ligand>
        <name>Fe cation</name>
        <dbReference type="ChEBI" id="CHEBI:24875"/>
        <label>1</label>
        <note>catalytic</note>
    </ligand>
</feature>
<keyword evidence="3 8" id="KW-0662">Pyridine nucleotide biosynthesis</keyword>
<dbReference type="KEGG" id="drg:H9K76_22960"/>
<dbReference type="PANTHER" id="PTHR15497">
    <property type="entry name" value="3-HYDROXYANTHRANILATE 3,4-DIOXYGENASE"/>
    <property type="match status" value="1"/>
</dbReference>
<reference evidence="9 10" key="1">
    <citation type="submission" date="2020-08" db="EMBL/GenBank/DDBJ databases">
        <title>Genome sequence of Diaphorobacter ruginosibacter DSM 27467T.</title>
        <authorList>
            <person name="Hyun D.-W."/>
            <person name="Bae J.-W."/>
        </authorList>
    </citation>
    <scope>NUCLEOTIDE SEQUENCE [LARGE SCALE GENOMIC DNA]</scope>
    <source>
        <strain evidence="9 10">DSM 27467</strain>
    </source>
</reference>
<comment type="cofactor">
    <cofactor evidence="1 8">
        <name>Fe(2+)</name>
        <dbReference type="ChEBI" id="CHEBI:29033"/>
    </cofactor>
</comment>
<comment type="similarity">
    <text evidence="8">Belongs to the 3-HAO family.</text>
</comment>
<dbReference type="GO" id="GO:0009435">
    <property type="term" value="P:NAD+ biosynthetic process"/>
    <property type="evidence" value="ECO:0007669"/>
    <property type="project" value="UniProtKB-UniPathway"/>
</dbReference>
<dbReference type="GO" id="GO:0006569">
    <property type="term" value="P:L-tryptophan catabolic process"/>
    <property type="evidence" value="ECO:0007669"/>
    <property type="project" value="UniProtKB-UniRule"/>
</dbReference>
<dbReference type="UniPathway" id="UPA00253">
    <property type="reaction ID" value="UER00330"/>
</dbReference>
<keyword evidence="10" id="KW-1185">Reference proteome</keyword>
<protein>
    <recommendedName>
        <fullName evidence="8">3-hydroxyanthranilate 3,4-dioxygenase</fullName>
        <ecNumber evidence="8">1.13.11.6</ecNumber>
    </recommendedName>
    <alternativeName>
        <fullName evidence="8">3-hydroxyanthranilate oxygenase</fullName>
        <shortName evidence="8">3-HAO</shortName>
    </alternativeName>
    <alternativeName>
        <fullName evidence="8">3-hydroxyanthranilic acid dioxygenase</fullName>
        <shortName evidence="8">HAD</shortName>
    </alternativeName>
</protein>
<organism evidence="9 10">
    <name type="scientific">Diaphorobacter ruginosibacter</name>
    <dbReference type="NCBI Taxonomy" id="1715720"/>
    <lineage>
        <taxon>Bacteria</taxon>
        <taxon>Pseudomonadati</taxon>
        <taxon>Pseudomonadota</taxon>
        <taxon>Betaproteobacteria</taxon>
        <taxon>Burkholderiales</taxon>
        <taxon>Comamonadaceae</taxon>
        <taxon>Diaphorobacter</taxon>
    </lineage>
</organism>
<dbReference type="RefSeq" id="WP_187597541.1">
    <property type="nucleotide sequence ID" value="NZ_CP060714.1"/>
</dbReference>
<evidence type="ECO:0000256" key="5">
    <source>
        <dbReference type="ARBA" id="ARBA00022964"/>
    </source>
</evidence>
<dbReference type="GO" id="GO:0019805">
    <property type="term" value="P:quinolinate biosynthetic process"/>
    <property type="evidence" value="ECO:0007669"/>
    <property type="project" value="UniProtKB-UniRule"/>
</dbReference>
<keyword evidence="5 8" id="KW-0223">Dioxygenase</keyword>
<keyword evidence="4 8" id="KW-0479">Metal-binding</keyword>
<evidence type="ECO:0000256" key="3">
    <source>
        <dbReference type="ARBA" id="ARBA00022642"/>
    </source>
</evidence>
<comment type="catalytic activity">
    <reaction evidence="8">
        <text>3-hydroxyanthranilate + O2 = (2Z,4Z)-2-amino-3-carboxymuconate 6-semialdehyde</text>
        <dbReference type="Rhea" id="RHEA:17953"/>
        <dbReference type="ChEBI" id="CHEBI:15379"/>
        <dbReference type="ChEBI" id="CHEBI:36559"/>
        <dbReference type="ChEBI" id="CHEBI:77612"/>
        <dbReference type="EC" id="1.13.11.6"/>
    </reaction>
</comment>
<evidence type="ECO:0000256" key="1">
    <source>
        <dbReference type="ARBA" id="ARBA00001954"/>
    </source>
</evidence>
<dbReference type="HAMAP" id="MF_00825">
    <property type="entry name" value="3_HAO"/>
    <property type="match status" value="1"/>
</dbReference>
<dbReference type="NCBIfam" id="TIGR03037">
    <property type="entry name" value="anthran_nbaC"/>
    <property type="match status" value="1"/>
</dbReference>
<keyword evidence="7 8" id="KW-0408">Iron</keyword>
<evidence type="ECO:0000313" key="10">
    <source>
        <dbReference type="Proteomes" id="UP000515811"/>
    </source>
</evidence>
<comment type="caution">
    <text evidence="8">Lacks conserved residue(s) required for the propagation of feature annotation.</text>
</comment>
<proteinExistence type="inferred from homology"/>
<evidence type="ECO:0000256" key="7">
    <source>
        <dbReference type="ARBA" id="ARBA00023004"/>
    </source>
</evidence>